<organism evidence="4 5">
    <name type="scientific">Solanum verrucosum</name>
    <dbReference type="NCBI Taxonomy" id="315347"/>
    <lineage>
        <taxon>Eukaryota</taxon>
        <taxon>Viridiplantae</taxon>
        <taxon>Streptophyta</taxon>
        <taxon>Embryophyta</taxon>
        <taxon>Tracheophyta</taxon>
        <taxon>Spermatophyta</taxon>
        <taxon>Magnoliopsida</taxon>
        <taxon>eudicotyledons</taxon>
        <taxon>Gunneridae</taxon>
        <taxon>Pentapetalae</taxon>
        <taxon>asterids</taxon>
        <taxon>lamiids</taxon>
        <taxon>Solanales</taxon>
        <taxon>Solanaceae</taxon>
        <taxon>Solanoideae</taxon>
        <taxon>Solaneae</taxon>
        <taxon>Solanum</taxon>
    </lineage>
</organism>
<feature type="region of interest" description="Disordered" evidence="2">
    <location>
        <begin position="42"/>
        <end position="70"/>
    </location>
</feature>
<protein>
    <recommendedName>
        <fullName evidence="3">Remorin C-terminal domain-containing protein</fullName>
    </recommendedName>
</protein>
<evidence type="ECO:0000259" key="3">
    <source>
        <dbReference type="Pfam" id="PF03763"/>
    </source>
</evidence>
<feature type="region of interest" description="Disordered" evidence="2">
    <location>
        <begin position="1"/>
        <end position="27"/>
    </location>
</feature>
<reference evidence="4" key="1">
    <citation type="submission" date="2023-08" db="EMBL/GenBank/DDBJ databases">
        <title>A de novo genome assembly of Solanum verrucosum Schlechtendal, a Mexican diploid species geographically isolated from the other diploid A-genome species in potato relatives.</title>
        <authorList>
            <person name="Hosaka K."/>
        </authorList>
    </citation>
    <scope>NUCLEOTIDE SEQUENCE</scope>
    <source>
        <tissue evidence="4">Young leaves</tissue>
    </source>
</reference>
<dbReference type="EMBL" id="CP133619">
    <property type="protein sequence ID" value="WMV43851.1"/>
    <property type="molecule type" value="Genomic_DNA"/>
</dbReference>
<evidence type="ECO:0000256" key="1">
    <source>
        <dbReference type="ARBA" id="ARBA00005711"/>
    </source>
</evidence>
<gene>
    <name evidence="4" type="ORF">MTR67_037236</name>
</gene>
<evidence type="ECO:0000313" key="4">
    <source>
        <dbReference type="EMBL" id="WMV43851.1"/>
    </source>
</evidence>
<dbReference type="Pfam" id="PF03763">
    <property type="entry name" value="Remorin_C"/>
    <property type="match status" value="1"/>
</dbReference>
<evidence type="ECO:0000313" key="5">
    <source>
        <dbReference type="Proteomes" id="UP001234989"/>
    </source>
</evidence>
<proteinExistence type="inferred from homology"/>
<accession>A0AAF0UDX0</accession>
<name>A0AAF0UDX0_SOLVR</name>
<feature type="compositionally biased region" description="Basic and acidic residues" evidence="2">
    <location>
        <begin position="42"/>
        <end position="53"/>
    </location>
</feature>
<dbReference type="Proteomes" id="UP001234989">
    <property type="component" value="Chromosome 8"/>
</dbReference>
<evidence type="ECO:0000256" key="2">
    <source>
        <dbReference type="SAM" id="MobiDB-lite"/>
    </source>
</evidence>
<feature type="compositionally biased region" description="Basic and acidic residues" evidence="2">
    <location>
        <begin position="15"/>
        <end position="27"/>
    </location>
</feature>
<feature type="domain" description="Remorin C-terminal" evidence="3">
    <location>
        <begin position="78"/>
        <end position="129"/>
    </location>
</feature>
<keyword evidence="5" id="KW-1185">Reference proteome</keyword>
<dbReference type="PANTHER" id="PTHR31775">
    <property type="entry name" value="OS02G0117200 PROTEIN"/>
    <property type="match status" value="1"/>
</dbReference>
<comment type="similarity">
    <text evidence="1">Belongs to the remorin family.</text>
</comment>
<dbReference type="PANTHER" id="PTHR31775:SF35">
    <property type="entry name" value="REMORIN-LIKE"/>
    <property type="match status" value="1"/>
</dbReference>
<dbReference type="AlphaFoldDB" id="A0AAF0UDX0"/>
<dbReference type="InterPro" id="IPR005516">
    <property type="entry name" value="Remorin_C"/>
</dbReference>
<sequence>MGEEESSPLVSPQNYEHKNEEPNEKIEENNTLAIVPTLDDKEKISSHVQEKGIDSGIQKSTGGSKDTDTALAKVESEKRLALIKAWEDNEKTKTENKALKKLSTVGSWENTKKATIEAELRQIQEELEK</sequence>